<dbReference type="InterPro" id="IPR056116">
    <property type="entry name" value="DUF7699"/>
</dbReference>
<keyword evidence="2" id="KW-1185">Reference proteome</keyword>
<sequence>MFQQNVYHDQFNLASRSANGPPIGKRIVAGRIIKESYGSAKQQQTFTIEVLWSKGEKPLPPLHPLFIKGRNLYRFNTMRQRWEDEAEREKLLMEKHSRGSLARSDREARLREKERRKALKAERYKDINAWLAMKKKEKVNCARSGSTFTMKNNTVRAPKAGPFVTNSDLRIPPIALGLVRNRAVHAHGPQVPIILQHPQGGQDQHHHAAWKNPGISQSFPGRKQVLRHNYLGSPTLCPSNSAHIQNRDGHPLANVNQYPRIGTQGRAESHKRQLCRHFKRECATLEITASSCTSSEERMCGKGKRWSPNGQMKRAKWLY</sequence>
<reference evidence="2" key="1">
    <citation type="journal article" date="2020" name="Plant Biotechnol. J.">
        <title>The pomegranate (Punica granatum L.) draft genome dissects genetic divergence between soft- and hard-seeded cultivars.</title>
        <authorList>
            <person name="Luo X."/>
            <person name="Li H."/>
            <person name="Wu Z."/>
            <person name="Yao W."/>
            <person name="Zhao P."/>
            <person name="Cao D."/>
            <person name="Yu H."/>
            <person name="Li K."/>
            <person name="Poudel K."/>
            <person name="Zhao D."/>
            <person name="Zhang F."/>
            <person name="Xia X."/>
            <person name="Chen L."/>
            <person name="Wang Q."/>
            <person name="Jing D."/>
            <person name="Cao S."/>
        </authorList>
    </citation>
    <scope>NUCLEOTIDE SEQUENCE [LARGE SCALE GENOMIC DNA]</scope>
    <source>
        <strain evidence="2">cv. Tunisia</strain>
    </source>
</reference>
<feature type="domain" description="DUF7699" evidence="1">
    <location>
        <begin position="1"/>
        <end position="82"/>
    </location>
</feature>
<evidence type="ECO:0000313" key="3">
    <source>
        <dbReference type="RefSeq" id="XP_031375407.1"/>
    </source>
</evidence>
<dbReference type="Pfam" id="PF24766">
    <property type="entry name" value="DUF7699"/>
    <property type="match status" value="1"/>
</dbReference>
<dbReference type="RefSeq" id="XP_031375407.1">
    <property type="nucleotide sequence ID" value="XM_031519547.1"/>
</dbReference>
<evidence type="ECO:0000313" key="2">
    <source>
        <dbReference type="Proteomes" id="UP000515151"/>
    </source>
</evidence>
<dbReference type="OrthoDB" id="690722at2759"/>
<gene>
    <name evidence="3" type="primary">LOC116189811</name>
</gene>
<organism evidence="2 3">
    <name type="scientific">Punica granatum</name>
    <name type="common">Pomegranate</name>
    <dbReference type="NCBI Taxonomy" id="22663"/>
    <lineage>
        <taxon>Eukaryota</taxon>
        <taxon>Viridiplantae</taxon>
        <taxon>Streptophyta</taxon>
        <taxon>Embryophyta</taxon>
        <taxon>Tracheophyta</taxon>
        <taxon>Spermatophyta</taxon>
        <taxon>Magnoliopsida</taxon>
        <taxon>eudicotyledons</taxon>
        <taxon>Gunneridae</taxon>
        <taxon>Pentapetalae</taxon>
        <taxon>rosids</taxon>
        <taxon>malvids</taxon>
        <taxon>Myrtales</taxon>
        <taxon>Lythraceae</taxon>
        <taxon>Punica</taxon>
    </lineage>
</organism>
<name>A0A6P8BWN5_PUNGR</name>
<accession>A0A6P8BWN5</accession>
<dbReference type="AlphaFoldDB" id="A0A6P8BWN5"/>
<dbReference type="GeneID" id="116189811"/>
<protein>
    <submittedName>
        <fullName evidence="3">Zinc finger CCCH domain-containing protein 62-like</fullName>
    </submittedName>
</protein>
<evidence type="ECO:0000259" key="1">
    <source>
        <dbReference type="Pfam" id="PF24766"/>
    </source>
</evidence>
<dbReference type="PANTHER" id="PTHR35323">
    <property type="entry name" value="SAP DOMAIN-CONTAINING PROTEIN"/>
    <property type="match status" value="1"/>
</dbReference>
<dbReference type="PANTHER" id="PTHR35323:SF5">
    <property type="entry name" value="ZINC FINGER CCCH DOMAIN-CONTAINING PROTEIN 62"/>
    <property type="match status" value="1"/>
</dbReference>
<proteinExistence type="predicted"/>
<dbReference type="Proteomes" id="UP000515151">
    <property type="component" value="Unplaced"/>
</dbReference>
<reference evidence="3" key="2">
    <citation type="submission" date="2025-08" db="UniProtKB">
        <authorList>
            <consortium name="RefSeq"/>
        </authorList>
    </citation>
    <scope>IDENTIFICATION</scope>
    <source>
        <tissue evidence="3">Leaf</tissue>
    </source>
</reference>